<dbReference type="Proteomes" id="UP000321570">
    <property type="component" value="Unassembled WGS sequence"/>
</dbReference>
<reference evidence="1 2" key="1">
    <citation type="submission" date="2019-07" db="EMBL/GenBank/DDBJ databases">
        <authorList>
            <person name="Jastrzebski P J."/>
            <person name="Paukszto L."/>
            <person name="Jastrzebski P J."/>
        </authorList>
    </citation>
    <scope>NUCLEOTIDE SEQUENCE [LARGE SCALE GENOMIC DNA]</scope>
    <source>
        <strain evidence="1 2">WMS-il1</strain>
    </source>
</reference>
<accession>A0A564YSM9</accession>
<sequence length="74" mass="8657">MLKKLNSEQLQVVIDENPTSTIRELSKIFSVSHHMTIYREIERHGWEMGSTWGIRFARNEQATACDLLRFTAFS</sequence>
<evidence type="ECO:0008006" key="3">
    <source>
        <dbReference type="Google" id="ProtNLM"/>
    </source>
</evidence>
<proteinExistence type="predicted"/>
<organism evidence="1 2">
    <name type="scientific">Hymenolepis diminuta</name>
    <name type="common">Rat tapeworm</name>
    <dbReference type="NCBI Taxonomy" id="6216"/>
    <lineage>
        <taxon>Eukaryota</taxon>
        <taxon>Metazoa</taxon>
        <taxon>Spiralia</taxon>
        <taxon>Lophotrochozoa</taxon>
        <taxon>Platyhelminthes</taxon>
        <taxon>Cestoda</taxon>
        <taxon>Eucestoda</taxon>
        <taxon>Cyclophyllidea</taxon>
        <taxon>Hymenolepididae</taxon>
        <taxon>Hymenolepis</taxon>
    </lineage>
</organism>
<evidence type="ECO:0000313" key="1">
    <source>
        <dbReference type="EMBL" id="VUZ50262.1"/>
    </source>
</evidence>
<gene>
    <name evidence="1" type="ORF">WMSIL1_LOCUS9213</name>
</gene>
<evidence type="ECO:0000313" key="2">
    <source>
        <dbReference type="Proteomes" id="UP000321570"/>
    </source>
</evidence>
<keyword evidence="2" id="KW-1185">Reference proteome</keyword>
<protein>
    <recommendedName>
        <fullName evidence="3">HTH_48 domain-containing protein</fullName>
    </recommendedName>
</protein>
<name>A0A564YSM9_HYMDI</name>
<dbReference type="EMBL" id="CABIJS010000355">
    <property type="protein sequence ID" value="VUZ50262.1"/>
    <property type="molecule type" value="Genomic_DNA"/>
</dbReference>
<dbReference type="AlphaFoldDB" id="A0A564YSM9"/>